<dbReference type="RefSeq" id="WP_123016273.1">
    <property type="nucleotide sequence ID" value="NZ_AP024911.1"/>
</dbReference>
<feature type="transmembrane region" description="Helical" evidence="1">
    <location>
        <begin position="7"/>
        <end position="25"/>
    </location>
</feature>
<keyword evidence="1" id="KW-0472">Membrane</keyword>
<sequence>MRQLSRYHRAMLCIVVLLMMVLASMRSLDERTHLMIDQALVTTASSYAIARTLDAAISTLKSSEVSAGVVSIDVGQVLNPISDLIDKFSDIMVVAFTSLTLQKVWLVMLSSLPANALFVTVGALLIVSVWLPQRWREQRWLWKVFAFLAISRFIILFSVLSTLLVDHWFIDQQIQHRQVSVARVSDASPTSALTSDPDVKKNDDSFLGMIERIKAQWSALADNVQQRKEQLLQFAQKAEDSVLDMLTLMALYILKTVILPLVFLGLFYVWMRRVFSVPRVFTH</sequence>
<accession>A0ABV7CBG0</accession>
<feature type="transmembrane region" description="Helical" evidence="1">
    <location>
        <begin position="249"/>
        <end position="270"/>
    </location>
</feature>
<dbReference type="Proteomes" id="UP001595384">
    <property type="component" value="Unassembled WGS sequence"/>
</dbReference>
<feature type="transmembrane region" description="Helical" evidence="1">
    <location>
        <begin position="144"/>
        <end position="165"/>
    </location>
</feature>
<evidence type="ECO:0000313" key="2">
    <source>
        <dbReference type="EMBL" id="MFC3025437.1"/>
    </source>
</evidence>
<organism evidence="2 3">
    <name type="scientific">Vibrio zhugei</name>
    <dbReference type="NCBI Taxonomy" id="2479546"/>
    <lineage>
        <taxon>Bacteria</taxon>
        <taxon>Pseudomonadati</taxon>
        <taxon>Pseudomonadota</taxon>
        <taxon>Gammaproteobacteria</taxon>
        <taxon>Vibrionales</taxon>
        <taxon>Vibrionaceae</taxon>
        <taxon>Vibrio</taxon>
    </lineage>
</organism>
<keyword evidence="1" id="KW-1133">Transmembrane helix</keyword>
<comment type="caution">
    <text evidence="2">The sequence shown here is derived from an EMBL/GenBank/DDBJ whole genome shotgun (WGS) entry which is preliminary data.</text>
</comment>
<proteinExistence type="predicted"/>
<protein>
    <submittedName>
        <fullName evidence="2">Uncharacterized protein</fullName>
    </submittedName>
</protein>
<evidence type="ECO:0000256" key="1">
    <source>
        <dbReference type="SAM" id="Phobius"/>
    </source>
</evidence>
<name>A0ABV7CBG0_9VIBR</name>
<dbReference type="EMBL" id="JBHRSE010000119">
    <property type="protein sequence ID" value="MFC3025437.1"/>
    <property type="molecule type" value="Genomic_DNA"/>
</dbReference>
<feature type="transmembrane region" description="Helical" evidence="1">
    <location>
        <begin position="104"/>
        <end position="132"/>
    </location>
</feature>
<keyword evidence="1" id="KW-0812">Transmembrane</keyword>
<keyword evidence="3" id="KW-1185">Reference proteome</keyword>
<gene>
    <name evidence="2" type="ORF">ACFODT_16670</name>
</gene>
<reference evidence="3" key="1">
    <citation type="journal article" date="2019" name="Int. J. Syst. Evol. Microbiol.">
        <title>The Global Catalogue of Microorganisms (GCM) 10K type strain sequencing project: providing services to taxonomists for standard genome sequencing and annotation.</title>
        <authorList>
            <consortium name="The Broad Institute Genomics Platform"/>
            <consortium name="The Broad Institute Genome Sequencing Center for Infectious Disease"/>
            <person name="Wu L."/>
            <person name="Ma J."/>
        </authorList>
    </citation>
    <scope>NUCLEOTIDE SEQUENCE [LARGE SCALE GENOMIC DNA]</scope>
    <source>
        <strain evidence="3">KCTC 62784</strain>
    </source>
</reference>
<evidence type="ECO:0000313" key="3">
    <source>
        <dbReference type="Proteomes" id="UP001595384"/>
    </source>
</evidence>